<evidence type="ECO:0000313" key="14">
    <source>
        <dbReference type="EMBL" id="MCE7028870.1"/>
    </source>
</evidence>
<dbReference type="Pfam" id="PF00122">
    <property type="entry name" value="E1-E2_ATPase"/>
    <property type="match status" value="1"/>
</dbReference>
<evidence type="ECO:0000256" key="3">
    <source>
        <dbReference type="ARBA" id="ARBA00022475"/>
    </source>
</evidence>
<comment type="caution">
    <text evidence="14">The sequence shown here is derived from an EMBL/GenBank/DDBJ whole genome shotgun (WGS) entry which is preliminary data.</text>
</comment>
<evidence type="ECO:0000256" key="10">
    <source>
        <dbReference type="ARBA" id="ARBA00023136"/>
    </source>
</evidence>
<dbReference type="SFLD" id="SFLDG00002">
    <property type="entry name" value="C1.7:_P-type_atpase_like"/>
    <property type="match status" value="1"/>
</dbReference>
<dbReference type="InterPro" id="IPR001757">
    <property type="entry name" value="P_typ_ATPase"/>
</dbReference>
<keyword evidence="10 11" id="KW-0472">Membrane</keyword>
<feature type="transmembrane region" description="Helical" evidence="11">
    <location>
        <begin position="734"/>
        <end position="753"/>
    </location>
</feature>
<dbReference type="PRINTS" id="PR00943">
    <property type="entry name" value="CUATPASE"/>
</dbReference>
<name>A0A9X1T640_9HYPH</name>
<comment type="similarity">
    <text evidence="2 11">Belongs to the cation transport ATPase (P-type) (TC 3.A.3) family. Type IB subfamily.</text>
</comment>
<dbReference type="Gene3D" id="1.10.620.20">
    <property type="entry name" value="Ribonucleotide Reductase, subunit A"/>
    <property type="match status" value="1"/>
</dbReference>
<dbReference type="GO" id="GO:0043682">
    <property type="term" value="F:P-type divalent copper transporter activity"/>
    <property type="evidence" value="ECO:0007669"/>
    <property type="project" value="TreeGrafter"/>
</dbReference>
<dbReference type="CDD" id="cd02094">
    <property type="entry name" value="P-type_ATPase_Cu-like"/>
    <property type="match status" value="1"/>
</dbReference>
<dbReference type="InterPro" id="IPR008250">
    <property type="entry name" value="ATPase_P-typ_transduc_dom_A_sf"/>
</dbReference>
<dbReference type="SFLD" id="SFLDS00003">
    <property type="entry name" value="Haloacid_Dehalogenase"/>
    <property type="match status" value="1"/>
</dbReference>
<dbReference type="GO" id="GO:0016491">
    <property type="term" value="F:oxidoreductase activity"/>
    <property type="evidence" value="ECO:0007669"/>
    <property type="project" value="InterPro"/>
</dbReference>
<dbReference type="GO" id="GO:0060003">
    <property type="term" value="P:copper ion export"/>
    <property type="evidence" value="ECO:0007669"/>
    <property type="project" value="UniProtKB-ARBA"/>
</dbReference>
<dbReference type="SMART" id="SM00746">
    <property type="entry name" value="TRASH"/>
    <property type="match status" value="1"/>
</dbReference>
<dbReference type="Gene3D" id="3.40.50.1000">
    <property type="entry name" value="HAD superfamily/HAD-like"/>
    <property type="match status" value="1"/>
</dbReference>
<keyword evidence="4 11" id="KW-0812">Transmembrane</keyword>
<evidence type="ECO:0000256" key="1">
    <source>
        <dbReference type="ARBA" id="ARBA00004651"/>
    </source>
</evidence>
<dbReference type="GO" id="GO:0005886">
    <property type="term" value="C:plasma membrane"/>
    <property type="evidence" value="ECO:0007669"/>
    <property type="project" value="UniProtKB-SubCell"/>
</dbReference>
<evidence type="ECO:0000256" key="2">
    <source>
        <dbReference type="ARBA" id="ARBA00006024"/>
    </source>
</evidence>
<feature type="transmembrane region" description="Helical" evidence="11">
    <location>
        <begin position="134"/>
        <end position="153"/>
    </location>
</feature>
<reference evidence="14" key="1">
    <citation type="submission" date="2022-01" db="EMBL/GenBank/DDBJ databases">
        <title>Jiella avicenniae sp. nov., a novel endophytic bacterium isolated from bark of Avicennia marina.</title>
        <authorList>
            <person name="Tuo L."/>
        </authorList>
    </citation>
    <scope>NUCLEOTIDE SEQUENCE</scope>
    <source>
        <strain evidence="14">CBK1P-4</strain>
    </source>
</reference>
<dbReference type="GO" id="GO:0016887">
    <property type="term" value="F:ATP hydrolysis activity"/>
    <property type="evidence" value="ECO:0007669"/>
    <property type="project" value="InterPro"/>
</dbReference>
<dbReference type="InterPro" id="IPR023299">
    <property type="entry name" value="ATPase_P-typ_cyto_dom_N"/>
</dbReference>
<gene>
    <name evidence="14" type="ORF">LZD57_12790</name>
</gene>
<dbReference type="GO" id="GO:0055070">
    <property type="term" value="P:copper ion homeostasis"/>
    <property type="evidence" value="ECO:0007669"/>
    <property type="project" value="TreeGrafter"/>
</dbReference>
<evidence type="ECO:0000256" key="12">
    <source>
        <dbReference type="SAM" id="MobiDB-lite"/>
    </source>
</evidence>
<evidence type="ECO:0000256" key="11">
    <source>
        <dbReference type="RuleBase" id="RU362081"/>
    </source>
</evidence>
<feature type="compositionally biased region" description="Basic residues" evidence="12">
    <location>
        <begin position="1"/>
        <end position="11"/>
    </location>
</feature>
<dbReference type="SFLD" id="SFLDF00027">
    <property type="entry name" value="p-type_atpase"/>
    <property type="match status" value="1"/>
</dbReference>
<dbReference type="EMBL" id="JAJUWU010000011">
    <property type="protein sequence ID" value="MCE7028870.1"/>
    <property type="molecule type" value="Genomic_DNA"/>
</dbReference>
<dbReference type="AlphaFoldDB" id="A0A9X1T640"/>
<dbReference type="PRINTS" id="PR00119">
    <property type="entry name" value="CATATPASE"/>
</dbReference>
<dbReference type="NCBIfam" id="TIGR01525">
    <property type="entry name" value="ATPase-IB_hvy"/>
    <property type="match status" value="1"/>
</dbReference>
<feature type="transmembrane region" description="Helical" evidence="11">
    <location>
        <begin position="165"/>
        <end position="186"/>
    </location>
</feature>
<feature type="transmembrane region" description="Helical" evidence="11">
    <location>
        <begin position="759"/>
        <end position="781"/>
    </location>
</feature>
<feature type="domain" description="TRASH" evidence="13">
    <location>
        <begin position="32"/>
        <end position="70"/>
    </location>
</feature>
<evidence type="ECO:0000256" key="8">
    <source>
        <dbReference type="ARBA" id="ARBA00022967"/>
    </source>
</evidence>
<accession>A0A9X1T640</accession>
<protein>
    <submittedName>
        <fullName evidence="14">Heavy metal translocating P-type ATPase</fullName>
    </submittedName>
</protein>
<dbReference type="InterPro" id="IPR027256">
    <property type="entry name" value="P-typ_ATPase_IB"/>
</dbReference>
<evidence type="ECO:0000256" key="4">
    <source>
        <dbReference type="ARBA" id="ARBA00022692"/>
    </source>
</evidence>
<keyword evidence="5 11" id="KW-0479">Metal-binding</keyword>
<feature type="region of interest" description="Disordered" evidence="12">
    <location>
        <begin position="1"/>
        <end position="35"/>
    </location>
</feature>
<dbReference type="InterPro" id="IPR045800">
    <property type="entry name" value="HMBD"/>
</dbReference>
<dbReference type="Pfam" id="PF00702">
    <property type="entry name" value="Hydrolase"/>
    <property type="match status" value="1"/>
</dbReference>
<dbReference type="InterPro" id="IPR018303">
    <property type="entry name" value="ATPase_P-typ_P_site"/>
</dbReference>
<dbReference type="InterPro" id="IPR059000">
    <property type="entry name" value="ATPase_P-type_domA"/>
</dbReference>
<keyword evidence="8" id="KW-1278">Translocase</keyword>
<feature type="transmembrane region" description="Helical" evidence="11">
    <location>
        <begin position="237"/>
        <end position="255"/>
    </location>
</feature>
<dbReference type="PANTHER" id="PTHR43520">
    <property type="entry name" value="ATP7, ISOFORM B"/>
    <property type="match status" value="1"/>
</dbReference>
<keyword evidence="9 11" id="KW-1133">Transmembrane helix</keyword>
<feature type="transmembrane region" description="Helical" evidence="11">
    <location>
        <begin position="198"/>
        <end position="225"/>
    </location>
</feature>
<dbReference type="InterPro" id="IPR036412">
    <property type="entry name" value="HAD-like_sf"/>
</dbReference>
<dbReference type="SUPFAM" id="SSF81665">
    <property type="entry name" value="Calcium ATPase, transmembrane domain M"/>
    <property type="match status" value="1"/>
</dbReference>
<dbReference type="InterPro" id="IPR044492">
    <property type="entry name" value="P_typ_ATPase_HD_dom"/>
</dbReference>
<organism evidence="14 15">
    <name type="scientific">Jiella avicenniae</name>
    <dbReference type="NCBI Taxonomy" id="2907202"/>
    <lineage>
        <taxon>Bacteria</taxon>
        <taxon>Pseudomonadati</taxon>
        <taxon>Pseudomonadota</taxon>
        <taxon>Alphaproteobacteria</taxon>
        <taxon>Hyphomicrobiales</taxon>
        <taxon>Aurantimonadaceae</taxon>
        <taxon>Jiella</taxon>
    </lineage>
</organism>
<dbReference type="NCBIfam" id="TIGR01494">
    <property type="entry name" value="ATPase_P-type"/>
    <property type="match status" value="1"/>
</dbReference>
<dbReference type="RefSeq" id="WP_233719870.1">
    <property type="nucleotide sequence ID" value="NZ_JAJUWU010000011.1"/>
</dbReference>
<dbReference type="InterPro" id="IPR023298">
    <property type="entry name" value="ATPase_P-typ_TM_dom_sf"/>
</dbReference>
<dbReference type="PROSITE" id="PS00154">
    <property type="entry name" value="ATPASE_E1_E2"/>
    <property type="match status" value="1"/>
</dbReference>
<evidence type="ECO:0000256" key="9">
    <source>
        <dbReference type="ARBA" id="ARBA00022989"/>
    </source>
</evidence>
<evidence type="ECO:0000256" key="6">
    <source>
        <dbReference type="ARBA" id="ARBA00022741"/>
    </source>
</evidence>
<dbReference type="Pfam" id="PF19335">
    <property type="entry name" value="HMBD"/>
    <property type="match status" value="1"/>
</dbReference>
<evidence type="ECO:0000256" key="5">
    <source>
        <dbReference type="ARBA" id="ARBA00022723"/>
    </source>
</evidence>
<keyword evidence="3 11" id="KW-1003">Cell membrane</keyword>
<dbReference type="SUPFAM" id="SSF56784">
    <property type="entry name" value="HAD-like"/>
    <property type="match status" value="1"/>
</dbReference>
<dbReference type="InterPro" id="IPR007029">
    <property type="entry name" value="YHS_dom"/>
</dbReference>
<evidence type="ECO:0000256" key="7">
    <source>
        <dbReference type="ARBA" id="ARBA00022840"/>
    </source>
</evidence>
<keyword evidence="7 11" id="KW-0067">ATP-binding</keyword>
<keyword evidence="6 11" id="KW-0547">Nucleotide-binding</keyword>
<evidence type="ECO:0000259" key="13">
    <source>
        <dbReference type="SMART" id="SM00746"/>
    </source>
</evidence>
<dbReference type="FunFam" id="2.70.150.10:FF:000020">
    <property type="entry name" value="Copper-exporting P-type ATPase A"/>
    <property type="match status" value="1"/>
</dbReference>
<dbReference type="GO" id="GO:0005524">
    <property type="term" value="F:ATP binding"/>
    <property type="evidence" value="ECO:0007669"/>
    <property type="project" value="UniProtKB-UniRule"/>
</dbReference>
<comment type="subcellular location">
    <subcellularLocation>
        <location evidence="1">Cell membrane</location>
        <topology evidence="1">Multi-pass membrane protein</topology>
    </subcellularLocation>
</comment>
<dbReference type="InterPro" id="IPR023214">
    <property type="entry name" value="HAD_sf"/>
</dbReference>
<evidence type="ECO:0000313" key="15">
    <source>
        <dbReference type="Proteomes" id="UP001139035"/>
    </source>
</evidence>
<dbReference type="PANTHER" id="PTHR43520:SF8">
    <property type="entry name" value="P-TYPE CU(+) TRANSPORTER"/>
    <property type="match status" value="1"/>
</dbReference>
<dbReference type="Gene3D" id="3.40.1110.10">
    <property type="entry name" value="Calcium-transporting ATPase, cytoplasmic domain N"/>
    <property type="match status" value="1"/>
</dbReference>
<dbReference type="GO" id="GO:0005507">
    <property type="term" value="F:copper ion binding"/>
    <property type="evidence" value="ECO:0007669"/>
    <property type="project" value="TreeGrafter"/>
</dbReference>
<feature type="transmembrane region" description="Helical" evidence="11">
    <location>
        <begin position="418"/>
        <end position="441"/>
    </location>
</feature>
<sequence length="788" mass="82343">MAPHEHSHHGVASHDHSGHGQPRPDAGETATDPVCGMSVAIGPEARSRTSGGKTFYFCSDGCRSKFDADPWFYASGNAAKVGKREAAGTQWTCPMHPQIVRDEPGDCPICGMALEPILPSDEPSDELTDFTRRMWISAAAAIPLVILTMGELVGLPVRDWLGHQIAVYLEFLLATPIVLWAALPFFQRGWNSITNRSPNMWTLISLGVGSAYVYSLVATFLPGIFPEQYRMGGMVGTYYEASVVIVALIFVGQVLELRARERTGDAIRALMDLAPKMARRILPDGSEYDAPLENVVEGDLLRVRPGDSVPVDAEVVEGRSSVDESMITGEPLPVEKTEGDRVTGGTINKNGTLAIRASAVGSDTVLSQIIGMVAGARQSRAPIQGLADRVSQIFVPTVVGIALLAFLVWLFVGPSPAFVFAIASAVSVLIIACPCALGLATPISITTAAGRGAQAGVLIKDAEALERMARVDTLIVDKTGTLTEGKPKLTDVVPLADISEDEVLALAAALERGSEHPLAEAIVEGAEARGITVDKATEFDAVTGKGVVGKVGSRSVALGNTAMMQEIGGAAKGGEAEADQLRADGKTAMFVAVDGTLAGIVAVADPIKATTAGAIRDLHEQGLRVIMATGDNQRTAEAVAARLGIDDVRAGVLPEGKKAFVDELRAAGHSVAMAGDGVNDAPALAAADVGIAMGTGADVAVESAGLTLLGGDLTGIVRARKLARATLRNIKQNLFFAFVYNMAGVPIAAGVLYPVFGLLLSPMIAAAAMSLSSVSVIANALRLRRIEL</sequence>
<keyword evidence="15" id="KW-1185">Reference proteome</keyword>
<feature type="transmembrane region" description="Helical" evidence="11">
    <location>
        <begin position="393"/>
        <end position="412"/>
    </location>
</feature>
<proteinExistence type="inferred from homology"/>
<dbReference type="SUPFAM" id="SSF81653">
    <property type="entry name" value="Calcium ATPase, transduction domain A"/>
    <property type="match status" value="1"/>
</dbReference>
<dbReference type="Proteomes" id="UP001139035">
    <property type="component" value="Unassembled WGS sequence"/>
</dbReference>
<dbReference type="Pfam" id="PF04945">
    <property type="entry name" value="YHS"/>
    <property type="match status" value="1"/>
</dbReference>
<dbReference type="Gene3D" id="2.70.150.10">
    <property type="entry name" value="Calcium-transporting ATPase, cytoplasmic transduction domain A"/>
    <property type="match status" value="1"/>
</dbReference>
<dbReference type="NCBIfam" id="TIGR01511">
    <property type="entry name" value="ATPase-IB1_Cu"/>
    <property type="match status" value="1"/>
</dbReference>
<dbReference type="InterPro" id="IPR012348">
    <property type="entry name" value="RNR-like"/>
</dbReference>
<dbReference type="InterPro" id="IPR011017">
    <property type="entry name" value="TRASH_dom"/>
</dbReference>